<gene>
    <name evidence="5" type="ORF">GCM10011452_17620</name>
</gene>
<dbReference type="SUPFAM" id="SSF46785">
    <property type="entry name" value="Winged helix' DNA-binding domain"/>
    <property type="match status" value="1"/>
</dbReference>
<dbReference type="InterPro" id="IPR008920">
    <property type="entry name" value="TF_FadR/GntR_C"/>
</dbReference>
<evidence type="ECO:0000259" key="4">
    <source>
        <dbReference type="PROSITE" id="PS50949"/>
    </source>
</evidence>
<evidence type="ECO:0000313" key="6">
    <source>
        <dbReference type="Proteomes" id="UP000628984"/>
    </source>
</evidence>
<proteinExistence type="predicted"/>
<dbReference type="GO" id="GO:0003677">
    <property type="term" value="F:DNA binding"/>
    <property type="evidence" value="ECO:0007669"/>
    <property type="project" value="UniProtKB-KW"/>
</dbReference>
<dbReference type="PANTHER" id="PTHR43537">
    <property type="entry name" value="TRANSCRIPTIONAL REGULATOR, GNTR FAMILY"/>
    <property type="match status" value="1"/>
</dbReference>
<evidence type="ECO:0000313" key="5">
    <source>
        <dbReference type="EMBL" id="GGW29528.1"/>
    </source>
</evidence>
<dbReference type="Gene3D" id="1.20.120.530">
    <property type="entry name" value="GntR ligand-binding domain-like"/>
    <property type="match status" value="1"/>
</dbReference>
<dbReference type="Pfam" id="PF00392">
    <property type="entry name" value="GntR"/>
    <property type="match status" value="1"/>
</dbReference>
<evidence type="ECO:0000256" key="3">
    <source>
        <dbReference type="ARBA" id="ARBA00023163"/>
    </source>
</evidence>
<keyword evidence="3" id="KW-0804">Transcription</keyword>
<comment type="caution">
    <text evidence="5">The sequence shown here is derived from an EMBL/GenBank/DDBJ whole genome shotgun (WGS) entry which is preliminary data.</text>
</comment>
<evidence type="ECO:0000256" key="1">
    <source>
        <dbReference type="ARBA" id="ARBA00023015"/>
    </source>
</evidence>
<dbReference type="GO" id="GO:0003700">
    <property type="term" value="F:DNA-binding transcription factor activity"/>
    <property type="evidence" value="ECO:0007669"/>
    <property type="project" value="InterPro"/>
</dbReference>
<accession>A0A918IS21</accession>
<dbReference type="InterPro" id="IPR011711">
    <property type="entry name" value="GntR_C"/>
</dbReference>
<dbReference type="Proteomes" id="UP000628984">
    <property type="component" value="Unassembled WGS sequence"/>
</dbReference>
<dbReference type="SMART" id="SM00895">
    <property type="entry name" value="FCD"/>
    <property type="match status" value="1"/>
</dbReference>
<dbReference type="EMBL" id="BMYQ01000004">
    <property type="protein sequence ID" value="GGW29528.1"/>
    <property type="molecule type" value="Genomic_DNA"/>
</dbReference>
<dbReference type="Pfam" id="PF07729">
    <property type="entry name" value="FCD"/>
    <property type="match status" value="1"/>
</dbReference>
<sequence>MDGDSRSRKAECVVDLRRRVLTQELEPGAYLDEVELSERYGISRPPLREVLRQLVGEGYLLLHENRGAQVAPMTHKTLRNFFVAAPMIYAAVSRLAAEHARPAQIAQLKEIQLGFRRAISGGDAAERALLNEQFHSQIGEMADNEYLLPSLRRLLIDHARIGMTFYSPRREVSAQQVIAADQHDAFIALIEAGDADGAGDLAVAHWELARAQIENFISPESMQLPLGRVSVAS</sequence>
<dbReference type="AlphaFoldDB" id="A0A918IS21"/>
<evidence type="ECO:0000256" key="2">
    <source>
        <dbReference type="ARBA" id="ARBA00023125"/>
    </source>
</evidence>
<dbReference type="Gene3D" id="1.10.10.10">
    <property type="entry name" value="Winged helix-like DNA-binding domain superfamily/Winged helix DNA-binding domain"/>
    <property type="match status" value="1"/>
</dbReference>
<feature type="domain" description="HTH gntR-type" evidence="4">
    <location>
        <begin position="6"/>
        <end position="73"/>
    </location>
</feature>
<reference evidence="5" key="1">
    <citation type="journal article" date="2014" name="Int. J. Syst. Evol. Microbiol.">
        <title>Complete genome sequence of Corynebacterium casei LMG S-19264T (=DSM 44701T), isolated from a smear-ripened cheese.</title>
        <authorList>
            <consortium name="US DOE Joint Genome Institute (JGI-PGF)"/>
            <person name="Walter F."/>
            <person name="Albersmeier A."/>
            <person name="Kalinowski J."/>
            <person name="Ruckert C."/>
        </authorList>
    </citation>
    <scope>NUCLEOTIDE SEQUENCE</scope>
    <source>
        <strain evidence="5">KCTC 23714</strain>
    </source>
</reference>
<reference evidence="5" key="2">
    <citation type="submission" date="2020-09" db="EMBL/GenBank/DDBJ databases">
        <authorList>
            <person name="Sun Q."/>
            <person name="Kim S."/>
        </authorList>
    </citation>
    <scope>NUCLEOTIDE SEQUENCE</scope>
    <source>
        <strain evidence="5">KCTC 23714</strain>
    </source>
</reference>
<dbReference type="PROSITE" id="PS50949">
    <property type="entry name" value="HTH_GNTR"/>
    <property type="match status" value="1"/>
</dbReference>
<dbReference type="SUPFAM" id="SSF48008">
    <property type="entry name" value="GntR ligand-binding domain-like"/>
    <property type="match status" value="1"/>
</dbReference>
<dbReference type="SMART" id="SM00345">
    <property type="entry name" value="HTH_GNTR"/>
    <property type="match status" value="1"/>
</dbReference>
<dbReference type="InterPro" id="IPR000524">
    <property type="entry name" value="Tscrpt_reg_HTH_GntR"/>
</dbReference>
<keyword evidence="6" id="KW-1185">Reference proteome</keyword>
<dbReference type="InterPro" id="IPR036388">
    <property type="entry name" value="WH-like_DNA-bd_sf"/>
</dbReference>
<protein>
    <submittedName>
        <fullName evidence="5">GntR family transcriptional regulator</fullName>
    </submittedName>
</protein>
<dbReference type="PANTHER" id="PTHR43537:SF53">
    <property type="entry name" value="HTH-TYPE TRANSCRIPTIONAL REPRESSOR NANR"/>
    <property type="match status" value="1"/>
</dbReference>
<name>A0A918IS21_9RHOB</name>
<dbReference type="PRINTS" id="PR00035">
    <property type="entry name" value="HTHGNTR"/>
</dbReference>
<dbReference type="InterPro" id="IPR036390">
    <property type="entry name" value="WH_DNA-bd_sf"/>
</dbReference>
<keyword evidence="2" id="KW-0238">DNA-binding</keyword>
<organism evidence="5 6">
    <name type="scientific">Gemmobacter lanyuensis</name>
    <dbReference type="NCBI Taxonomy" id="1054497"/>
    <lineage>
        <taxon>Bacteria</taxon>
        <taxon>Pseudomonadati</taxon>
        <taxon>Pseudomonadota</taxon>
        <taxon>Alphaproteobacteria</taxon>
        <taxon>Rhodobacterales</taxon>
        <taxon>Paracoccaceae</taxon>
        <taxon>Gemmobacter</taxon>
    </lineage>
</organism>
<keyword evidence="1" id="KW-0805">Transcription regulation</keyword>